<sequence length="74" mass="8351">MEVKIHQVGTQRTKRSVETVHVLLRRPSDRDWSWFLVKTRSIHGTVGDEPPVEGSVENCFSVDFVGRVASRSSA</sequence>
<keyword evidence="2" id="KW-1185">Reference proteome</keyword>
<evidence type="ECO:0000313" key="2">
    <source>
        <dbReference type="Proteomes" id="UP000299102"/>
    </source>
</evidence>
<name>A0A4C1WIS8_EUMVA</name>
<protein>
    <submittedName>
        <fullName evidence="1">Uncharacterized protein</fullName>
    </submittedName>
</protein>
<comment type="caution">
    <text evidence="1">The sequence shown here is derived from an EMBL/GenBank/DDBJ whole genome shotgun (WGS) entry which is preliminary data.</text>
</comment>
<accession>A0A4C1WIS8</accession>
<organism evidence="1 2">
    <name type="scientific">Eumeta variegata</name>
    <name type="common">Bagworm moth</name>
    <name type="synonym">Eumeta japonica</name>
    <dbReference type="NCBI Taxonomy" id="151549"/>
    <lineage>
        <taxon>Eukaryota</taxon>
        <taxon>Metazoa</taxon>
        <taxon>Ecdysozoa</taxon>
        <taxon>Arthropoda</taxon>
        <taxon>Hexapoda</taxon>
        <taxon>Insecta</taxon>
        <taxon>Pterygota</taxon>
        <taxon>Neoptera</taxon>
        <taxon>Endopterygota</taxon>
        <taxon>Lepidoptera</taxon>
        <taxon>Glossata</taxon>
        <taxon>Ditrysia</taxon>
        <taxon>Tineoidea</taxon>
        <taxon>Psychidae</taxon>
        <taxon>Oiketicinae</taxon>
        <taxon>Eumeta</taxon>
    </lineage>
</organism>
<proteinExistence type="predicted"/>
<dbReference type="EMBL" id="BGZK01000561">
    <property type="protein sequence ID" value="GBP50249.1"/>
    <property type="molecule type" value="Genomic_DNA"/>
</dbReference>
<dbReference type="AlphaFoldDB" id="A0A4C1WIS8"/>
<reference evidence="1 2" key="1">
    <citation type="journal article" date="2019" name="Commun. Biol.">
        <title>The bagworm genome reveals a unique fibroin gene that provides high tensile strength.</title>
        <authorList>
            <person name="Kono N."/>
            <person name="Nakamura H."/>
            <person name="Ohtoshi R."/>
            <person name="Tomita M."/>
            <person name="Numata K."/>
            <person name="Arakawa K."/>
        </authorList>
    </citation>
    <scope>NUCLEOTIDE SEQUENCE [LARGE SCALE GENOMIC DNA]</scope>
</reference>
<evidence type="ECO:0000313" key="1">
    <source>
        <dbReference type="EMBL" id="GBP50249.1"/>
    </source>
</evidence>
<gene>
    <name evidence="1" type="ORF">EVAR_88085_1</name>
</gene>
<dbReference type="Proteomes" id="UP000299102">
    <property type="component" value="Unassembled WGS sequence"/>
</dbReference>